<proteinExistence type="predicted"/>
<comment type="caution">
    <text evidence="1">The sequence shown here is derived from an EMBL/GenBank/DDBJ whole genome shotgun (WGS) entry which is preliminary data.</text>
</comment>
<dbReference type="Proteomes" id="UP000187209">
    <property type="component" value="Unassembled WGS sequence"/>
</dbReference>
<dbReference type="EMBL" id="MPUH01001500">
    <property type="protein sequence ID" value="OMJ67432.1"/>
    <property type="molecule type" value="Genomic_DNA"/>
</dbReference>
<keyword evidence="2" id="KW-1185">Reference proteome</keyword>
<evidence type="ECO:0000313" key="2">
    <source>
        <dbReference type="Proteomes" id="UP000187209"/>
    </source>
</evidence>
<name>A0A1R2ASG7_9CILI</name>
<accession>A0A1R2ASG7</accession>
<reference evidence="1 2" key="1">
    <citation type="submission" date="2016-11" db="EMBL/GenBank/DDBJ databases">
        <title>The macronuclear genome of Stentor coeruleus: a giant cell with tiny introns.</title>
        <authorList>
            <person name="Slabodnick M."/>
            <person name="Ruby J.G."/>
            <person name="Reiff S.B."/>
            <person name="Swart E.C."/>
            <person name="Gosai S."/>
            <person name="Prabakaran S."/>
            <person name="Witkowska E."/>
            <person name="Larue G.E."/>
            <person name="Fisher S."/>
            <person name="Freeman R.M."/>
            <person name="Gunawardena J."/>
            <person name="Chu W."/>
            <person name="Stover N.A."/>
            <person name="Gregory B.D."/>
            <person name="Nowacki M."/>
            <person name="Derisi J."/>
            <person name="Roy S.W."/>
            <person name="Marshall W.F."/>
            <person name="Sood P."/>
        </authorList>
    </citation>
    <scope>NUCLEOTIDE SEQUENCE [LARGE SCALE GENOMIC DNA]</scope>
    <source>
        <strain evidence="1">WM001</strain>
    </source>
</reference>
<protein>
    <submittedName>
        <fullName evidence="1">Uncharacterized protein</fullName>
    </submittedName>
</protein>
<gene>
    <name evidence="1" type="ORF">SteCoe_35413</name>
</gene>
<sequence length="229" mass="26694">MDKTTPISERVKKLDFALNGFSDIQESIKSLKLKDKKDLNAVRSVGSFLSSISEAKEPAFNQTKSYKELKKKAVLRKLREKELEKEKERKIIELFTHSSKHSKEFIDPSMLQDQNIKKILKGNKRSFGGYGHSIELPDIKGQKYHRGNLMSDRISNKNFKNMMYNNKETSLKKSGPTYYSPRFEEKHPIFEDEKEIDLQIKQRIDSCTLEVGQLKYKLARALIYKVKNI</sequence>
<evidence type="ECO:0000313" key="1">
    <source>
        <dbReference type="EMBL" id="OMJ67432.1"/>
    </source>
</evidence>
<dbReference type="AlphaFoldDB" id="A0A1R2ASG7"/>
<organism evidence="1 2">
    <name type="scientific">Stentor coeruleus</name>
    <dbReference type="NCBI Taxonomy" id="5963"/>
    <lineage>
        <taxon>Eukaryota</taxon>
        <taxon>Sar</taxon>
        <taxon>Alveolata</taxon>
        <taxon>Ciliophora</taxon>
        <taxon>Postciliodesmatophora</taxon>
        <taxon>Heterotrichea</taxon>
        <taxon>Heterotrichida</taxon>
        <taxon>Stentoridae</taxon>
        <taxon>Stentor</taxon>
    </lineage>
</organism>